<keyword evidence="1" id="KW-1133">Transmembrane helix</keyword>
<dbReference type="EMBL" id="PTPZ01000008">
    <property type="protein sequence ID" value="PPZ90822.1"/>
    <property type="molecule type" value="Genomic_DNA"/>
</dbReference>
<dbReference type="AlphaFoldDB" id="A0A2S7I2J7"/>
<evidence type="ECO:0000313" key="2">
    <source>
        <dbReference type="EMBL" id="PPZ90822.1"/>
    </source>
</evidence>
<keyword evidence="1" id="KW-0812">Transmembrane</keyword>
<accession>A0A2S7I2J7</accession>
<keyword evidence="1" id="KW-0472">Membrane</keyword>
<proteinExistence type="predicted"/>
<protein>
    <submittedName>
        <fullName evidence="2">Uncharacterized protein</fullName>
    </submittedName>
</protein>
<evidence type="ECO:0000313" key="3">
    <source>
        <dbReference type="Proteomes" id="UP000238565"/>
    </source>
</evidence>
<evidence type="ECO:0000256" key="1">
    <source>
        <dbReference type="SAM" id="Phobius"/>
    </source>
</evidence>
<comment type="caution">
    <text evidence="2">The sequence shown here is derived from an EMBL/GenBank/DDBJ whole genome shotgun (WGS) entry which is preliminary data.</text>
</comment>
<organism evidence="2 3">
    <name type="scientific">Cloacibacterium normanense</name>
    <dbReference type="NCBI Taxonomy" id="237258"/>
    <lineage>
        <taxon>Bacteria</taxon>
        <taxon>Pseudomonadati</taxon>
        <taxon>Bacteroidota</taxon>
        <taxon>Flavobacteriia</taxon>
        <taxon>Flavobacteriales</taxon>
        <taxon>Weeksellaceae</taxon>
    </lineage>
</organism>
<feature type="transmembrane region" description="Helical" evidence="1">
    <location>
        <begin position="6"/>
        <end position="21"/>
    </location>
</feature>
<gene>
    <name evidence="2" type="ORF">C3729_11675</name>
</gene>
<name>A0A2S7I2J7_9FLAO</name>
<sequence length="197" mass="23169">MNSLNFVLLFLLILALILSLFKTGARARWAKNIRFFIVILGLAFFGYWFFQKSFSNFLEKSMSIQVINRVNQPLDIYAIKVIDKDQNKFLTKHLGKVRTNHYQIDYFVMSNSNEFWVAAYNVKNKLVYFSQHSVQNKEEDQKIEVRTFLNQSQKLSDIAEKVIEKNKLENVNQSIFVSLTLLVLFLNIVLLTRKKKS</sequence>
<dbReference type="RefSeq" id="WP_104794316.1">
    <property type="nucleotide sequence ID" value="NZ_PTPZ01000008.1"/>
</dbReference>
<dbReference type="Proteomes" id="UP000238565">
    <property type="component" value="Unassembled WGS sequence"/>
</dbReference>
<feature type="transmembrane region" description="Helical" evidence="1">
    <location>
        <begin position="33"/>
        <end position="50"/>
    </location>
</feature>
<reference evidence="2 3" key="1">
    <citation type="submission" date="2018-02" db="EMBL/GenBank/DDBJ databases">
        <title>Draft genome sequence of bacterial isolates from marine environment.</title>
        <authorList>
            <person name="Singh S.K."/>
            <person name="Hill R."/>
            <person name="Major S."/>
            <person name="Cai H."/>
            <person name="Li Y."/>
        </authorList>
    </citation>
    <scope>NUCLEOTIDE SEQUENCE [LARGE SCALE GENOMIC DNA]</scope>
    <source>
        <strain evidence="2 3">IMET F</strain>
    </source>
</reference>
<feature type="transmembrane region" description="Helical" evidence="1">
    <location>
        <begin position="175"/>
        <end position="192"/>
    </location>
</feature>